<dbReference type="GO" id="GO:0015444">
    <property type="term" value="F:P-type magnesium transporter activity"/>
    <property type="evidence" value="ECO:0007669"/>
    <property type="project" value="InterPro"/>
</dbReference>
<dbReference type="RefSeq" id="WP_167160237.1">
    <property type="nucleotide sequence ID" value="NZ_JAANOW010000001.1"/>
</dbReference>
<evidence type="ECO:0000256" key="8">
    <source>
        <dbReference type="ARBA" id="ARBA00022967"/>
    </source>
</evidence>
<dbReference type="Proteomes" id="UP000547444">
    <property type="component" value="Unassembled WGS sequence"/>
</dbReference>
<dbReference type="Gene3D" id="2.70.150.10">
    <property type="entry name" value="Calcium-transporting ATPase, cytoplasmic transduction domain A"/>
    <property type="match status" value="1"/>
</dbReference>
<evidence type="ECO:0000313" key="16">
    <source>
        <dbReference type="Proteomes" id="UP000547444"/>
    </source>
</evidence>
<accession>A0A7X5U1A0</accession>
<evidence type="ECO:0000256" key="9">
    <source>
        <dbReference type="ARBA" id="ARBA00022989"/>
    </source>
</evidence>
<keyword evidence="6" id="KW-0067">ATP-binding</keyword>
<evidence type="ECO:0000256" key="11">
    <source>
        <dbReference type="ARBA" id="ARBA00049360"/>
    </source>
</evidence>
<feature type="transmembrane region" description="Helical" evidence="12">
    <location>
        <begin position="87"/>
        <end position="106"/>
    </location>
</feature>
<dbReference type="InterPro" id="IPR023214">
    <property type="entry name" value="HAD_sf"/>
</dbReference>
<dbReference type="SUPFAM" id="SSF56784">
    <property type="entry name" value="HAD-like"/>
    <property type="match status" value="1"/>
</dbReference>
<evidence type="ECO:0000256" key="2">
    <source>
        <dbReference type="ARBA" id="ARBA00022475"/>
    </source>
</evidence>
<dbReference type="SFLD" id="SFLDG00002">
    <property type="entry name" value="C1.7:_P-type_atpase_like"/>
    <property type="match status" value="1"/>
</dbReference>
<dbReference type="SUPFAM" id="SSF81653">
    <property type="entry name" value="Calcium ATPase, transduction domain A"/>
    <property type="match status" value="1"/>
</dbReference>
<evidence type="ECO:0000256" key="3">
    <source>
        <dbReference type="ARBA" id="ARBA00022553"/>
    </source>
</evidence>
<gene>
    <name evidence="15" type="ORF">FHU31_003490</name>
</gene>
<keyword evidence="4 12" id="KW-0812">Transmembrane</keyword>
<dbReference type="Gene3D" id="1.20.1110.10">
    <property type="entry name" value="Calcium-transporting ATPase, transmembrane domain"/>
    <property type="match status" value="1"/>
</dbReference>
<feature type="transmembrane region" description="Helical" evidence="12">
    <location>
        <begin position="799"/>
        <end position="819"/>
    </location>
</feature>
<protein>
    <submittedName>
        <fullName evidence="15">Mg2+-importing ATPase</fullName>
    </submittedName>
</protein>
<dbReference type="GO" id="GO:0005524">
    <property type="term" value="F:ATP binding"/>
    <property type="evidence" value="ECO:0007669"/>
    <property type="project" value="UniProtKB-KW"/>
</dbReference>
<evidence type="ECO:0000256" key="5">
    <source>
        <dbReference type="ARBA" id="ARBA00022741"/>
    </source>
</evidence>
<feature type="domain" description="Cation-transporting P-type ATPase C-terminal" evidence="14">
    <location>
        <begin position="691"/>
        <end position="855"/>
    </location>
</feature>
<dbReference type="SFLD" id="SFLDS00003">
    <property type="entry name" value="Haloacid_Dehalogenase"/>
    <property type="match status" value="1"/>
</dbReference>
<keyword evidence="16" id="KW-1185">Reference proteome</keyword>
<dbReference type="InterPro" id="IPR008250">
    <property type="entry name" value="ATPase_P-typ_transduc_dom_A_sf"/>
</dbReference>
<evidence type="ECO:0000313" key="15">
    <source>
        <dbReference type="EMBL" id="NIH96534.1"/>
    </source>
</evidence>
<keyword evidence="7" id="KW-0460">Magnesium</keyword>
<dbReference type="SFLD" id="SFLDF00027">
    <property type="entry name" value="p-type_atpase"/>
    <property type="match status" value="1"/>
</dbReference>
<evidence type="ECO:0000259" key="14">
    <source>
        <dbReference type="Pfam" id="PF00689"/>
    </source>
</evidence>
<sequence>MNDRPETEPTLRASAAMSSFLLYRSMDSGPAGLTEAEAARRAADTVSEDRHRTAAVRSLRRVGLALGSPFVALLAGLDIVFAVLGDAGAATTVATMILLAVALRLWQQGRSSRAVAALRHSIPNTMTVRRRAADGDPAVEREVPVDDVVAGDIVVLRPGDALPVDVRIVTSMDLLVDQSTLSGESLPVGKSGEEEHGFSTRPVPASSRLCLAGTTVLAGSATAVVLATGTATYSRGLVATARQLPRRSSFDRGVQSVGWTLIRFMLVMIPSVMVIRGLVDGSWAQAAVLAVAVAVGLTPEMLPVVVTSNLARGATRLAQQKVIVNRLNAIADLGAMDVLCVDKTGTLTEDRIVYAHSLNTAGRLDGAPARYAAIAERHRCDVDIRYGDAITALLTEAPPDHAGTGEHTKIAEIGFDYTRRRSTVVVADGAEHVLICRGDPDRVLECCSRIRTDHGDIEMARQDESWRLVLGDCHARGFQVQAMAVRRGPARFQKYGARDECDLVLLGFLCFLDPLRANVSDTIVTLETHGVGVRILTGDARAVAVDAAVRAGLDVASVVVGDDLEDLDEDQLLRRTHGTTVFAELTPDQKARVVTAFQRAGAVVGFVGDGLNDIAALRAADAGIAADTSTAAAKSAADFILLDRDLGVIADGVLEGRRTVANTLKYVRVTASSNFGNALSLVGASALVPIVPILPVQLLVQNLLYDLAQLALPWDHVDPDYLSRPRKWRSDGLVGFIVIFGLLSSVFDVFTFGALWFGFGGDQDHAIFQSGWFLEGLLSQLSVVLVLRTGGAPWGRRRPSLAVISATVAAAAVGCWLPFSPLAAALHMSPLSPACCSFIGATVLVYAAAAHVVKRVLARRRPRVRAARSASPARLPEWSPTS</sequence>
<dbReference type="Pfam" id="PF00689">
    <property type="entry name" value="Cation_ATPase_C"/>
    <property type="match status" value="1"/>
</dbReference>
<dbReference type="EMBL" id="JAANOW010000001">
    <property type="protein sequence ID" value="NIH96534.1"/>
    <property type="molecule type" value="Genomic_DNA"/>
</dbReference>
<feature type="transmembrane region" description="Helical" evidence="12">
    <location>
        <begin position="831"/>
        <end position="853"/>
    </location>
</feature>
<feature type="domain" description="P-type ATPase A" evidence="13">
    <location>
        <begin position="135"/>
        <end position="237"/>
    </location>
</feature>
<dbReference type="InterPro" id="IPR036412">
    <property type="entry name" value="HAD-like_sf"/>
</dbReference>
<dbReference type="GO" id="GO:0016887">
    <property type="term" value="F:ATP hydrolysis activity"/>
    <property type="evidence" value="ECO:0007669"/>
    <property type="project" value="InterPro"/>
</dbReference>
<dbReference type="Pfam" id="PF00122">
    <property type="entry name" value="E1-E2_ATPase"/>
    <property type="match status" value="1"/>
</dbReference>
<evidence type="ECO:0000256" key="7">
    <source>
        <dbReference type="ARBA" id="ARBA00022842"/>
    </source>
</evidence>
<keyword evidence="10 12" id="KW-0472">Membrane</keyword>
<comment type="catalytic activity">
    <reaction evidence="11">
        <text>ATP + H2O = ADP + phosphate + H(+)</text>
        <dbReference type="Rhea" id="RHEA:13065"/>
        <dbReference type="ChEBI" id="CHEBI:15377"/>
        <dbReference type="ChEBI" id="CHEBI:15378"/>
        <dbReference type="ChEBI" id="CHEBI:30616"/>
        <dbReference type="ChEBI" id="CHEBI:43474"/>
        <dbReference type="ChEBI" id="CHEBI:456216"/>
    </reaction>
</comment>
<name>A0A7X5U1A0_9MYCO</name>
<proteinExistence type="predicted"/>
<dbReference type="InterPro" id="IPR059000">
    <property type="entry name" value="ATPase_P-type_domA"/>
</dbReference>
<organism evidence="15 16">
    <name type="scientific">Mycolicibacterium fluoranthenivorans</name>
    <dbReference type="NCBI Taxonomy" id="258505"/>
    <lineage>
        <taxon>Bacteria</taxon>
        <taxon>Bacillati</taxon>
        <taxon>Actinomycetota</taxon>
        <taxon>Actinomycetes</taxon>
        <taxon>Mycobacteriales</taxon>
        <taxon>Mycobacteriaceae</taxon>
        <taxon>Mycolicibacterium</taxon>
    </lineage>
</organism>
<dbReference type="Gene3D" id="3.40.50.1000">
    <property type="entry name" value="HAD superfamily/HAD-like"/>
    <property type="match status" value="1"/>
</dbReference>
<evidence type="ECO:0000256" key="1">
    <source>
        <dbReference type="ARBA" id="ARBA00004651"/>
    </source>
</evidence>
<reference evidence="15 16" key="1">
    <citation type="submission" date="2020-03" db="EMBL/GenBank/DDBJ databases">
        <title>Sequencing the genomes of 1000 actinobacteria strains.</title>
        <authorList>
            <person name="Klenk H.-P."/>
        </authorList>
    </citation>
    <scope>NUCLEOTIDE SEQUENCE [LARGE SCALE GENOMIC DNA]</scope>
    <source>
        <strain evidence="15 16">DSM 44556</strain>
    </source>
</reference>
<dbReference type="PANTHER" id="PTHR42861">
    <property type="entry name" value="CALCIUM-TRANSPORTING ATPASE"/>
    <property type="match status" value="1"/>
</dbReference>
<keyword evidence="9 12" id="KW-1133">Transmembrane helix</keyword>
<dbReference type="GO" id="GO:0005886">
    <property type="term" value="C:plasma membrane"/>
    <property type="evidence" value="ECO:0007669"/>
    <property type="project" value="UniProtKB-SubCell"/>
</dbReference>
<feature type="transmembrane region" description="Helical" evidence="12">
    <location>
        <begin position="733"/>
        <end position="759"/>
    </location>
</feature>
<dbReference type="Gene3D" id="3.40.1110.10">
    <property type="entry name" value="Calcium-transporting ATPase, cytoplasmic domain N"/>
    <property type="match status" value="1"/>
</dbReference>
<dbReference type="AlphaFoldDB" id="A0A7X5U1A0"/>
<dbReference type="InterPro" id="IPR001757">
    <property type="entry name" value="P_typ_ATPase"/>
</dbReference>
<feature type="transmembrane region" description="Helical" evidence="12">
    <location>
        <begin position="287"/>
        <end position="311"/>
    </location>
</feature>
<feature type="transmembrane region" description="Helical" evidence="12">
    <location>
        <begin position="765"/>
        <end position="787"/>
    </location>
</feature>
<dbReference type="PROSITE" id="PS00154">
    <property type="entry name" value="ATPASE_E1_E2"/>
    <property type="match status" value="1"/>
</dbReference>
<dbReference type="SUPFAM" id="SSF81665">
    <property type="entry name" value="Calcium ATPase, transmembrane domain M"/>
    <property type="match status" value="1"/>
</dbReference>
<keyword evidence="2" id="KW-1003">Cell membrane</keyword>
<comment type="caution">
    <text evidence="15">The sequence shown here is derived from an EMBL/GenBank/DDBJ whole genome shotgun (WGS) entry which is preliminary data.</text>
</comment>
<dbReference type="Pfam" id="PF13246">
    <property type="entry name" value="Cation_ATPase"/>
    <property type="match status" value="1"/>
</dbReference>
<keyword evidence="5" id="KW-0547">Nucleotide-binding</keyword>
<dbReference type="InterPro" id="IPR023298">
    <property type="entry name" value="ATPase_P-typ_TM_dom_sf"/>
</dbReference>
<dbReference type="NCBIfam" id="TIGR01494">
    <property type="entry name" value="ATPase_P-type"/>
    <property type="match status" value="2"/>
</dbReference>
<feature type="transmembrane region" description="Helical" evidence="12">
    <location>
        <begin position="62"/>
        <end position="81"/>
    </location>
</feature>
<keyword evidence="8" id="KW-1278">Translocase</keyword>
<evidence type="ECO:0000256" key="12">
    <source>
        <dbReference type="SAM" id="Phobius"/>
    </source>
</evidence>
<comment type="subcellular location">
    <subcellularLocation>
        <location evidence="1">Cell membrane</location>
        <topology evidence="1">Multi-pass membrane protein</topology>
    </subcellularLocation>
</comment>
<dbReference type="InterPro" id="IPR006415">
    <property type="entry name" value="P-type_ATPase_IIIB"/>
</dbReference>
<dbReference type="SUPFAM" id="SSF81660">
    <property type="entry name" value="Metal cation-transporting ATPase, ATP-binding domain N"/>
    <property type="match status" value="1"/>
</dbReference>
<dbReference type="InterPro" id="IPR044492">
    <property type="entry name" value="P_typ_ATPase_HD_dom"/>
</dbReference>
<keyword evidence="3" id="KW-0597">Phosphoprotein</keyword>
<dbReference type="NCBIfam" id="TIGR01524">
    <property type="entry name" value="ATPase-IIIB_Mg"/>
    <property type="match status" value="1"/>
</dbReference>
<dbReference type="InterPro" id="IPR006068">
    <property type="entry name" value="ATPase_P-typ_cation-transptr_C"/>
</dbReference>
<evidence type="ECO:0000256" key="10">
    <source>
        <dbReference type="ARBA" id="ARBA00023136"/>
    </source>
</evidence>
<dbReference type="InterPro" id="IPR018303">
    <property type="entry name" value="ATPase_P-typ_P_site"/>
</dbReference>
<evidence type="ECO:0000256" key="4">
    <source>
        <dbReference type="ARBA" id="ARBA00022692"/>
    </source>
</evidence>
<feature type="transmembrane region" description="Helical" evidence="12">
    <location>
        <begin position="256"/>
        <end position="275"/>
    </location>
</feature>
<evidence type="ECO:0000259" key="13">
    <source>
        <dbReference type="Pfam" id="PF00122"/>
    </source>
</evidence>
<dbReference type="PRINTS" id="PR01836">
    <property type="entry name" value="MGATPASE"/>
</dbReference>
<evidence type="ECO:0000256" key="6">
    <source>
        <dbReference type="ARBA" id="ARBA00022840"/>
    </source>
</evidence>
<dbReference type="InterPro" id="IPR023299">
    <property type="entry name" value="ATPase_P-typ_cyto_dom_N"/>
</dbReference>